<name>A0AC34F8Y1_9BILA</name>
<protein>
    <submittedName>
        <fullName evidence="2">Uncharacterized protein</fullName>
    </submittedName>
</protein>
<evidence type="ECO:0000313" key="2">
    <source>
        <dbReference type="WBParaSite" id="ES5_v2.g13565.t1"/>
    </source>
</evidence>
<reference evidence="2" key="1">
    <citation type="submission" date="2022-11" db="UniProtKB">
        <authorList>
            <consortium name="WormBaseParasite"/>
        </authorList>
    </citation>
    <scope>IDENTIFICATION</scope>
</reference>
<dbReference type="Proteomes" id="UP000887579">
    <property type="component" value="Unplaced"/>
</dbReference>
<accession>A0AC34F8Y1</accession>
<organism evidence="1 2">
    <name type="scientific">Panagrolaimus sp. ES5</name>
    <dbReference type="NCBI Taxonomy" id="591445"/>
    <lineage>
        <taxon>Eukaryota</taxon>
        <taxon>Metazoa</taxon>
        <taxon>Ecdysozoa</taxon>
        <taxon>Nematoda</taxon>
        <taxon>Chromadorea</taxon>
        <taxon>Rhabditida</taxon>
        <taxon>Tylenchina</taxon>
        <taxon>Panagrolaimomorpha</taxon>
        <taxon>Panagrolaimoidea</taxon>
        <taxon>Panagrolaimidae</taxon>
        <taxon>Panagrolaimus</taxon>
    </lineage>
</organism>
<sequence length="547" mass="61993">MERAEYFRNYFQLCKDFANVDDIDPLINLSLPHLKQFAIVLREPEGRQLFKEGTNTTDEAAIVIFEERLQELIEDLQGRNEDTDTSISDKEEEHDEDNENMLNSNPATPVVLANVADNIAAVDVEVAGNGAVQPVPVVENNNINNEVGNENAEELANIVPVDNCGNISDNEESKNPRSVGSTIVITDDDDNKTIVLSDSENDENEEVTIGVEEGLTAAADNVANEPSTNNVTELQQSPPRENSVPTTNEEEEENIEPARVILSSSSQSEEEIIPAPKNRKRILSPDESEDDDQGRKKVQKKKRVSFKSFSSSSENDDDDDAYEPPQRRRRRSTSSSERERRNLKNKKKKQASPKLQNDGQQPCSSKSFLNTAKKEENKDKKPRRPNFAPTKGMPRELARLQMSIGAKEARKNKINPAKEIKICYKDPVLYKTSSSSSSPSSSEKEDQSDKDNDMSIPFKKMKPIKHFRFGEMDIAGKRKLYIKEGEKQCRVFWFDLNFESEDMHVYFCYECRRCRKDTHAALSQISTDARVDPNHHNNCKLIPWTFS</sequence>
<evidence type="ECO:0000313" key="1">
    <source>
        <dbReference type="Proteomes" id="UP000887579"/>
    </source>
</evidence>
<proteinExistence type="predicted"/>
<dbReference type="WBParaSite" id="ES5_v2.g13565.t1">
    <property type="protein sequence ID" value="ES5_v2.g13565.t1"/>
    <property type="gene ID" value="ES5_v2.g13565"/>
</dbReference>